<protein>
    <submittedName>
        <fullName evidence="6">Glycoside hydrolase</fullName>
    </submittedName>
</protein>
<evidence type="ECO:0000313" key="7">
    <source>
        <dbReference type="Proteomes" id="UP000216339"/>
    </source>
</evidence>
<comment type="caution">
    <text evidence="6">The sequence shown here is derived from an EMBL/GenBank/DDBJ whole genome shotgun (WGS) entry which is preliminary data.</text>
</comment>
<dbReference type="InterPro" id="IPR014756">
    <property type="entry name" value="Ig_E-set"/>
</dbReference>
<evidence type="ECO:0000259" key="5">
    <source>
        <dbReference type="Pfam" id="PF02927"/>
    </source>
</evidence>
<name>A0A271J504_9BACT</name>
<dbReference type="EMBL" id="MQWD01000001">
    <property type="protein sequence ID" value="PAP78592.1"/>
    <property type="molecule type" value="Genomic_DNA"/>
</dbReference>
<dbReference type="InterPro" id="IPR012341">
    <property type="entry name" value="6hp_glycosidase-like_sf"/>
</dbReference>
<dbReference type="InterPro" id="IPR008928">
    <property type="entry name" value="6-hairpin_glycosidase_sf"/>
</dbReference>
<keyword evidence="2" id="KW-0119">Carbohydrate metabolism</keyword>
<dbReference type="InterPro" id="IPR013783">
    <property type="entry name" value="Ig-like_fold"/>
</dbReference>
<keyword evidence="3" id="KW-0624">Polysaccharide degradation</keyword>
<keyword evidence="6" id="KW-0378">Hydrolase</keyword>
<dbReference type="GO" id="GO:0000272">
    <property type="term" value="P:polysaccharide catabolic process"/>
    <property type="evidence" value="ECO:0007669"/>
    <property type="project" value="UniProtKB-KW"/>
</dbReference>
<dbReference type="InterPro" id="IPR004197">
    <property type="entry name" value="Cellulase_Ig-like"/>
</dbReference>
<comment type="similarity">
    <text evidence="1">Belongs to the glycosyl hydrolase 9 (cellulase E) family.</text>
</comment>
<accession>A0A271J504</accession>
<dbReference type="AlphaFoldDB" id="A0A271J504"/>
<evidence type="ECO:0000256" key="3">
    <source>
        <dbReference type="ARBA" id="ARBA00023326"/>
    </source>
</evidence>
<evidence type="ECO:0000256" key="2">
    <source>
        <dbReference type="ARBA" id="ARBA00023277"/>
    </source>
</evidence>
<dbReference type="GO" id="GO:0008810">
    <property type="term" value="F:cellulase activity"/>
    <property type="evidence" value="ECO:0007669"/>
    <property type="project" value="InterPro"/>
</dbReference>
<dbReference type="SUPFAM" id="SSF48208">
    <property type="entry name" value="Six-hairpin glycosidases"/>
    <property type="match status" value="1"/>
</dbReference>
<evidence type="ECO:0000313" key="6">
    <source>
        <dbReference type="EMBL" id="PAP78592.1"/>
    </source>
</evidence>
<dbReference type="SUPFAM" id="SSF81296">
    <property type="entry name" value="E set domains"/>
    <property type="match status" value="1"/>
</dbReference>
<dbReference type="Pfam" id="PF00759">
    <property type="entry name" value="Glyco_hydro_9"/>
    <property type="match status" value="1"/>
</dbReference>
<proteinExistence type="inferred from homology"/>
<dbReference type="Pfam" id="PF02927">
    <property type="entry name" value="CelD_N"/>
    <property type="match status" value="1"/>
</dbReference>
<dbReference type="Gene3D" id="1.50.10.10">
    <property type="match status" value="1"/>
</dbReference>
<dbReference type="Proteomes" id="UP000216339">
    <property type="component" value="Unassembled WGS sequence"/>
</dbReference>
<feature type="domain" description="Glycoside hydrolase family 9" evidence="4">
    <location>
        <begin position="431"/>
        <end position="762"/>
    </location>
</feature>
<dbReference type="Gene3D" id="2.60.40.10">
    <property type="entry name" value="Immunoglobulins"/>
    <property type="match status" value="1"/>
</dbReference>
<gene>
    <name evidence="6" type="ORF">BSZ37_00490</name>
</gene>
<evidence type="ECO:0000259" key="4">
    <source>
        <dbReference type="Pfam" id="PF00759"/>
    </source>
</evidence>
<reference evidence="6 7" key="1">
    <citation type="submission" date="2016-11" db="EMBL/GenBank/DDBJ databases">
        <title>Study of marine rhodopsin-containing bacteria.</title>
        <authorList>
            <person name="Yoshizawa S."/>
            <person name="Kumagai Y."/>
            <person name="Kogure K."/>
        </authorList>
    </citation>
    <scope>NUCLEOTIDE SEQUENCE [LARGE SCALE GENOMIC DNA]</scope>
    <source>
        <strain evidence="6 7">SAORIC-28</strain>
    </source>
</reference>
<organism evidence="6 7">
    <name type="scientific">Rubrivirga marina</name>
    <dbReference type="NCBI Taxonomy" id="1196024"/>
    <lineage>
        <taxon>Bacteria</taxon>
        <taxon>Pseudomonadati</taxon>
        <taxon>Rhodothermota</taxon>
        <taxon>Rhodothermia</taxon>
        <taxon>Rhodothermales</taxon>
        <taxon>Rubricoccaceae</taxon>
        <taxon>Rubrivirga</taxon>
    </lineage>
</organism>
<dbReference type="CDD" id="cd02850">
    <property type="entry name" value="E_set_Cellulase_N"/>
    <property type="match status" value="1"/>
</dbReference>
<keyword evidence="7" id="KW-1185">Reference proteome</keyword>
<dbReference type="InterPro" id="IPR001701">
    <property type="entry name" value="Glyco_hydro_9"/>
</dbReference>
<evidence type="ECO:0000256" key="1">
    <source>
        <dbReference type="ARBA" id="ARBA00007072"/>
    </source>
</evidence>
<sequence length="829" mass="92145">MALAVPASAQTLQLNDREYYEADGVNVLVFSNQYDGMFYDEKNAGIEIIHHGIRTATNGGVRLQNTPEQWDLIPDVVSRTVDPETGAIDVTLRYEDYGFEADVHAVPEGDGLRLSVDLDEPVPAALVGKAGFNLEFLPSAYFRKTYLVDGVPNVFPRHPSGPSRVAPLADKVPQYNGQTTFDDRGLGQFIVPEPIAEGRTLVLAPEDPAHRVVIRSEDADLLLFDGRLLAQNGWYVVRSLLPEGRTGRVLEWTVTPNATPGWTREPVVQFSQVGYTPGQEKVAIVELDANDAPLATATLHRITADGEHVEAFAGPATEWGAFTRYRYLTFDFSSVTEPGVYAIRYGDQTTTPFVIKPDVYADAWHPTMDVFFPVQMDHMAVNEGYRLWHGVPYLDDALQAPPNIEHFDGYEMGPTTDTEYEALERIPGLDVGGWFDAGDFDIQTERHNEVVRTMTTLWERFEVDRDQTFIDQETRYVDIHRPDGQPDLLQQIEHGTLNLVAQIENIGHPTRGIIVPNLHQYHHLGDASTETDNLPYNPDLAPYETDGVSSGTPDDRWAFTGRSRSREFSTVSALAAAARVLSDFNPDLARRAMASAQKLLDDNAGEAPEADGPARWFGARGELAAALQMYRTTGDEAYAERFEALLWPAMENTPGRWSPIGIALEAVPHLGDDYKARLRPHVEAYREQLAEIADENPYGVPISTGGWAGNSQIVDFAITNFHAHEHYPDLVGREDVLNGLHYVLGRHPYSNVSFVSAVGTVSKEVAYGINRADFGFIAGGVVPGVLMFEPDFFENKEDWPFFWGENEYVLDVSASYVYLVHAANELLAE</sequence>
<feature type="domain" description="Cellulase Ig-like" evidence="5">
    <location>
        <begin position="265"/>
        <end position="349"/>
    </location>
</feature>